<protein>
    <submittedName>
        <fullName evidence="1">Uncharacterized protein</fullName>
    </submittedName>
</protein>
<dbReference type="AlphaFoldDB" id="A0A6C0BZT7"/>
<evidence type="ECO:0000313" key="1">
    <source>
        <dbReference type="EMBL" id="QHS97640.1"/>
    </source>
</evidence>
<sequence>MPQTKFAKLLCRSSFDLLTCGLTIEEHLRRLLDRAEACNAEVAIVVAHSLTKLTLDIGSAPLYFSKKLKASGKQMRTIIEVLHDVLKKARPDKVTSHEELQKALDMTETICRKYDEGETMQQMFTLLVKEIGQVYIELRGILKHQRTAQSRRLYHQIQKYLARITPSLLCYTYNSLKLENCVKCINKCGPKSSVDKESLRRVLKNIIKLMQQARTLTVLHSQHHEILEKATEMVKDSDLF</sequence>
<proteinExistence type="predicted"/>
<accession>A0A6C0BZT7</accession>
<reference evidence="1" key="1">
    <citation type="journal article" date="2020" name="Nature">
        <title>Giant virus diversity and host interactions through global metagenomics.</title>
        <authorList>
            <person name="Schulz F."/>
            <person name="Roux S."/>
            <person name="Paez-Espino D."/>
            <person name="Jungbluth S."/>
            <person name="Walsh D.A."/>
            <person name="Denef V.J."/>
            <person name="McMahon K.D."/>
            <person name="Konstantinidis K.T."/>
            <person name="Eloe-Fadrosh E.A."/>
            <person name="Kyrpides N.C."/>
            <person name="Woyke T."/>
        </authorList>
    </citation>
    <scope>NUCLEOTIDE SEQUENCE</scope>
    <source>
        <strain evidence="1">GVMAG-M-3300020182-33</strain>
    </source>
</reference>
<organism evidence="1">
    <name type="scientific">viral metagenome</name>
    <dbReference type="NCBI Taxonomy" id="1070528"/>
    <lineage>
        <taxon>unclassified sequences</taxon>
        <taxon>metagenomes</taxon>
        <taxon>organismal metagenomes</taxon>
    </lineage>
</organism>
<dbReference type="EMBL" id="MN739301">
    <property type="protein sequence ID" value="QHS97640.1"/>
    <property type="molecule type" value="Genomic_DNA"/>
</dbReference>
<name>A0A6C0BZT7_9ZZZZ</name>